<gene>
    <name evidence="2" type="ORF">PCON_05288</name>
</gene>
<name>U4KWU1_PYROM</name>
<feature type="region of interest" description="Disordered" evidence="1">
    <location>
        <begin position="1"/>
        <end position="29"/>
    </location>
</feature>
<dbReference type="Proteomes" id="UP000018144">
    <property type="component" value="Unassembled WGS sequence"/>
</dbReference>
<evidence type="ECO:0000256" key="1">
    <source>
        <dbReference type="SAM" id="MobiDB-lite"/>
    </source>
</evidence>
<evidence type="ECO:0000313" key="2">
    <source>
        <dbReference type="EMBL" id="CCX05701.1"/>
    </source>
</evidence>
<proteinExistence type="predicted"/>
<dbReference type="AlphaFoldDB" id="U4KWU1"/>
<keyword evidence="3" id="KW-1185">Reference proteome</keyword>
<organism evidence="2 3">
    <name type="scientific">Pyronema omphalodes (strain CBS 100304)</name>
    <name type="common">Pyronema confluens</name>
    <dbReference type="NCBI Taxonomy" id="1076935"/>
    <lineage>
        <taxon>Eukaryota</taxon>
        <taxon>Fungi</taxon>
        <taxon>Dikarya</taxon>
        <taxon>Ascomycota</taxon>
        <taxon>Pezizomycotina</taxon>
        <taxon>Pezizomycetes</taxon>
        <taxon>Pezizales</taxon>
        <taxon>Pyronemataceae</taxon>
        <taxon>Pyronema</taxon>
    </lineage>
</organism>
<sequence>MGVSDDRYARLSRNQNKTASRFDAEFQNI</sequence>
<dbReference type="EMBL" id="HF935266">
    <property type="protein sequence ID" value="CCX05701.1"/>
    <property type="molecule type" value="Genomic_DNA"/>
</dbReference>
<accession>U4KWU1</accession>
<feature type="compositionally biased region" description="Basic and acidic residues" evidence="1">
    <location>
        <begin position="20"/>
        <end position="29"/>
    </location>
</feature>
<reference evidence="2 3" key="1">
    <citation type="journal article" date="2013" name="PLoS Genet.">
        <title>The genome and development-dependent transcriptomes of Pyronema confluens: a window into fungal evolution.</title>
        <authorList>
            <person name="Traeger S."/>
            <person name="Altegoer F."/>
            <person name="Freitag M."/>
            <person name="Gabaldon T."/>
            <person name="Kempken F."/>
            <person name="Kumar A."/>
            <person name="Marcet-Houben M."/>
            <person name="Poggeler S."/>
            <person name="Stajich J.E."/>
            <person name="Nowrousian M."/>
        </authorList>
    </citation>
    <scope>NUCLEOTIDE SEQUENCE [LARGE SCALE GENOMIC DNA]</scope>
    <source>
        <strain evidence="3">CBS 100304</strain>
        <tissue evidence="2">Vegetative mycelium</tissue>
    </source>
</reference>
<evidence type="ECO:0000313" key="3">
    <source>
        <dbReference type="Proteomes" id="UP000018144"/>
    </source>
</evidence>
<protein>
    <submittedName>
        <fullName evidence="2">Uncharacterized protein</fullName>
    </submittedName>
</protein>